<dbReference type="Gene3D" id="3.30.310.110">
    <property type="entry name" value="XisI-like"/>
    <property type="match status" value="1"/>
</dbReference>
<evidence type="ECO:0000313" key="2">
    <source>
        <dbReference type="Proteomes" id="UP001152872"/>
    </source>
</evidence>
<dbReference type="RefSeq" id="WP_009628500.1">
    <property type="nucleotide sequence ID" value="NZ_VBTY01000174.1"/>
</dbReference>
<comment type="caution">
    <text evidence="1">The sequence shown here is derived from an EMBL/GenBank/DDBJ whole genome shotgun (WGS) entry which is preliminary data.</text>
</comment>
<dbReference type="CDD" id="cd16382">
    <property type="entry name" value="XisI-like"/>
    <property type="match status" value="1"/>
</dbReference>
<dbReference type="Pfam" id="PF08869">
    <property type="entry name" value="XisI"/>
    <property type="match status" value="1"/>
</dbReference>
<accession>A0A9X4MB51</accession>
<dbReference type="SUPFAM" id="SSF143847">
    <property type="entry name" value="XisI-like"/>
    <property type="match status" value="1"/>
</dbReference>
<keyword evidence="2" id="KW-1185">Reference proteome</keyword>
<reference evidence="1" key="1">
    <citation type="submission" date="2019-05" db="EMBL/GenBank/DDBJ databases">
        <title>Whole genome sequencing of Pseudanabaena catenata USMAC16.</title>
        <authorList>
            <person name="Khan Z."/>
            <person name="Omar W.M."/>
            <person name="Convey P."/>
            <person name="Merican F."/>
            <person name="Najimudin N."/>
        </authorList>
    </citation>
    <scope>NUCLEOTIDE SEQUENCE</scope>
    <source>
        <strain evidence="1">USMAC16</strain>
    </source>
</reference>
<dbReference type="AlphaFoldDB" id="A0A9X4MB51"/>
<gene>
    <name evidence="1" type="ORF">FEV09_17425</name>
</gene>
<proteinExistence type="predicted"/>
<name>A0A9X4MB51_9CYAN</name>
<sequence>MATIDNTLDSWRKTLETLLQYYADLPYRYGNVSAYVVVSRDRNHFMLMREGWENSRRVHGCVVHAEIRNDKIWIHYDGIEDGITEELVAAGVPKDHIVLAFHPPQVRAYTGYALA</sequence>
<dbReference type="EMBL" id="VBTY01000174">
    <property type="protein sequence ID" value="MDG3496324.1"/>
    <property type="molecule type" value="Genomic_DNA"/>
</dbReference>
<organism evidence="1 2">
    <name type="scientific">Pseudanabaena catenata USMAC16</name>
    <dbReference type="NCBI Taxonomy" id="1855837"/>
    <lineage>
        <taxon>Bacteria</taxon>
        <taxon>Bacillati</taxon>
        <taxon>Cyanobacteriota</taxon>
        <taxon>Cyanophyceae</taxon>
        <taxon>Pseudanabaenales</taxon>
        <taxon>Pseudanabaenaceae</taxon>
        <taxon>Pseudanabaena</taxon>
    </lineage>
</organism>
<protein>
    <submittedName>
        <fullName evidence="1">XisI protein</fullName>
    </submittedName>
</protein>
<dbReference type="Proteomes" id="UP001152872">
    <property type="component" value="Unassembled WGS sequence"/>
</dbReference>
<evidence type="ECO:0000313" key="1">
    <source>
        <dbReference type="EMBL" id="MDG3496324.1"/>
    </source>
</evidence>
<dbReference type="InterPro" id="IPR035943">
    <property type="entry name" value="XisI-like_sf"/>
</dbReference>
<dbReference type="InterPro" id="IPR014968">
    <property type="entry name" value="XisI"/>
</dbReference>